<feature type="chain" id="PRO_5007841775" description="Lipoprotein" evidence="1">
    <location>
        <begin position="22"/>
        <end position="187"/>
    </location>
</feature>
<dbReference type="EMBL" id="LQRT01000005">
    <property type="protein sequence ID" value="KZS41427.1"/>
    <property type="molecule type" value="Genomic_DNA"/>
</dbReference>
<sequence length="187" mass="21602">MVRIFFSILLIIITSSCGSFLCDYTGTQEGGLRSKNKYKSYIKKRINPAIVGIDTNVIYKDIHHKYTEGNEKFGPETDSLSLNTDVYHKFHANGTYYTFIKKGQNRILNAGSFNPDIGIIGFVLNRKDKYHFMSYSTINCGSFSKQEFEVKGDTLIVKHGSNKGFRTWYYYVKHKVPKEWLDFKSDI</sequence>
<feature type="signal peptide" evidence="1">
    <location>
        <begin position="1"/>
        <end position="21"/>
    </location>
</feature>
<protein>
    <recommendedName>
        <fullName evidence="4">Lipoprotein</fullName>
    </recommendedName>
</protein>
<evidence type="ECO:0000256" key="1">
    <source>
        <dbReference type="SAM" id="SignalP"/>
    </source>
</evidence>
<accession>A0A163BI60</accession>
<evidence type="ECO:0008006" key="4">
    <source>
        <dbReference type="Google" id="ProtNLM"/>
    </source>
</evidence>
<dbReference type="OrthoDB" id="1449310at2"/>
<evidence type="ECO:0000313" key="3">
    <source>
        <dbReference type="Proteomes" id="UP000076715"/>
    </source>
</evidence>
<dbReference type="STRING" id="1642818.AWE51_22250"/>
<dbReference type="AlphaFoldDB" id="A0A163BI60"/>
<dbReference type="RefSeq" id="WP_066312288.1">
    <property type="nucleotide sequence ID" value="NZ_LQRT01000005.1"/>
</dbReference>
<name>A0A163BI60_9FLAO</name>
<proteinExistence type="predicted"/>
<organism evidence="2 3">
    <name type="scientific">Aquimarina aggregata</name>
    <dbReference type="NCBI Taxonomy" id="1642818"/>
    <lineage>
        <taxon>Bacteria</taxon>
        <taxon>Pseudomonadati</taxon>
        <taxon>Bacteroidota</taxon>
        <taxon>Flavobacteriia</taxon>
        <taxon>Flavobacteriales</taxon>
        <taxon>Flavobacteriaceae</taxon>
        <taxon>Aquimarina</taxon>
    </lineage>
</organism>
<evidence type="ECO:0000313" key="2">
    <source>
        <dbReference type="EMBL" id="KZS41427.1"/>
    </source>
</evidence>
<reference evidence="2 3" key="1">
    <citation type="submission" date="2016-01" db="EMBL/GenBank/DDBJ databases">
        <title>The draft genome sequence of Aquimarina sp. RZW4-3-2.</title>
        <authorList>
            <person name="Wang Y."/>
        </authorList>
    </citation>
    <scope>NUCLEOTIDE SEQUENCE [LARGE SCALE GENOMIC DNA]</scope>
    <source>
        <strain evidence="2 3">RZW4-3-2</strain>
    </source>
</reference>
<gene>
    <name evidence="2" type="ORF">AWE51_22250</name>
</gene>
<comment type="caution">
    <text evidence="2">The sequence shown here is derived from an EMBL/GenBank/DDBJ whole genome shotgun (WGS) entry which is preliminary data.</text>
</comment>
<keyword evidence="1" id="KW-0732">Signal</keyword>
<dbReference type="PROSITE" id="PS51257">
    <property type="entry name" value="PROKAR_LIPOPROTEIN"/>
    <property type="match status" value="1"/>
</dbReference>
<dbReference type="Proteomes" id="UP000076715">
    <property type="component" value="Unassembled WGS sequence"/>
</dbReference>
<keyword evidence="3" id="KW-1185">Reference proteome</keyword>